<protein>
    <submittedName>
        <fullName evidence="1">Uncharacterized protein</fullName>
    </submittedName>
</protein>
<reference evidence="1" key="1">
    <citation type="journal article" date="2014" name="Front. Microbiol.">
        <title>High frequency of phylogenetically diverse reductive dehalogenase-homologous genes in deep subseafloor sedimentary metagenomes.</title>
        <authorList>
            <person name="Kawai M."/>
            <person name="Futagami T."/>
            <person name="Toyoda A."/>
            <person name="Takaki Y."/>
            <person name="Nishi S."/>
            <person name="Hori S."/>
            <person name="Arai W."/>
            <person name="Tsubouchi T."/>
            <person name="Morono Y."/>
            <person name="Uchiyama I."/>
            <person name="Ito T."/>
            <person name="Fujiyama A."/>
            <person name="Inagaki F."/>
            <person name="Takami H."/>
        </authorList>
    </citation>
    <scope>NUCLEOTIDE SEQUENCE</scope>
    <source>
        <strain evidence="1">Expedition CK06-06</strain>
    </source>
</reference>
<evidence type="ECO:0000313" key="1">
    <source>
        <dbReference type="EMBL" id="GAI81227.1"/>
    </source>
</evidence>
<accession>X1RKC1</accession>
<comment type="caution">
    <text evidence="1">The sequence shown here is derived from an EMBL/GenBank/DDBJ whole genome shotgun (WGS) entry which is preliminary data.</text>
</comment>
<organism evidence="1">
    <name type="scientific">marine sediment metagenome</name>
    <dbReference type="NCBI Taxonomy" id="412755"/>
    <lineage>
        <taxon>unclassified sequences</taxon>
        <taxon>metagenomes</taxon>
        <taxon>ecological metagenomes</taxon>
    </lineage>
</organism>
<sequence>HIQWVSAQSFIDSRDILVRHIEKCQKEHKPPLPYLQQLATLDVAFVNHCEKLMGFAKDIGRKWLPKYMLKGKTDAEGLAKKTADTLCSANEFFSHGRMITGEQMKNNVNIHLEVEILSKDDPYWTMLWELYVRCEVFLSSAPGGPQPKLFESEKSSVILA</sequence>
<gene>
    <name evidence="1" type="ORF">S12H4_26280</name>
</gene>
<feature type="non-terminal residue" evidence="1">
    <location>
        <position position="1"/>
    </location>
</feature>
<dbReference type="AlphaFoldDB" id="X1RKC1"/>
<proteinExistence type="predicted"/>
<dbReference type="EMBL" id="BARW01014894">
    <property type="protein sequence ID" value="GAI81227.1"/>
    <property type="molecule type" value="Genomic_DNA"/>
</dbReference>
<name>X1RKC1_9ZZZZ</name>